<dbReference type="InterPro" id="IPR036976">
    <property type="entry name" value="RimM_N_sf"/>
</dbReference>
<evidence type="ECO:0000256" key="3">
    <source>
        <dbReference type="ARBA" id="ARBA00022552"/>
    </source>
</evidence>
<organism evidence="8 9">
    <name type="scientific">Hallella seregens ATCC 51272</name>
    <dbReference type="NCBI Taxonomy" id="1336250"/>
    <lineage>
        <taxon>Bacteria</taxon>
        <taxon>Pseudomonadati</taxon>
        <taxon>Bacteroidota</taxon>
        <taxon>Bacteroidia</taxon>
        <taxon>Bacteroidales</taxon>
        <taxon>Prevotellaceae</taxon>
        <taxon>Hallella</taxon>
    </lineage>
</organism>
<dbReference type="InterPro" id="IPR056792">
    <property type="entry name" value="PRC_RimM"/>
</dbReference>
<gene>
    <name evidence="5 8" type="primary">rimM</name>
    <name evidence="8" type="ORF">ACFFK8_12030</name>
</gene>
<reference evidence="8 9" key="1">
    <citation type="submission" date="2024-09" db="EMBL/GenBank/DDBJ databases">
        <authorList>
            <person name="Sun Q."/>
            <person name="Mori K."/>
        </authorList>
    </citation>
    <scope>NUCLEOTIDE SEQUENCE [LARGE SCALE GENOMIC DNA]</scope>
    <source>
        <strain evidence="8 9">ATCC 51272</strain>
    </source>
</reference>
<comment type="subcellular location">
    <subcellularLocation>
        <location evidence="5">Cytoplasm</location>
    </subcellularLocation>
</comment>
<evidence type="ECO:0000259" key="7">
    <source>
        <dbReference type="Pfam" id="PF24986"/>
    </source>
</evidence>
<dbReference type="InterPro" id="IPR009000">
    <property type="entry name" value="Transl_B-barrel_sf"/>
</dbReference>
<dbReference type="EMBL" id="JBHLZF010000002">
    <property type="protein sequence ID" value="MFB9898501.1"/>
    <property type="molecule type" value="Genomic_DNA"/>
</dbReference>
<keyword evidence="3 5" id="KW-0698">rRNA processing</keyword>
<evidence type="ECO:0000256" key="2">
    <source>
        <dbReference type="ARBA" id="ARBA00022517"/>
    </source>
</evidence>
<keyword evidence="1 5" id="KW-0963">Cytoplasm</keyword>
<dbReference type="Pfam" id="PF24986">
    <property type="entry name" value="PRC_RimM"/>
    <property type="match status" value="1"/>
</dbReference>
<evidence type="ECO:0000259" key="6">
    <source>
        <dbReference type="Pfam" id="PF01782"/>
    </source>
</evidence>
<dbReference type="Gene3D" id="2.30.30.240">
    <property type="entry name" value="PRC-barrel domain"/>
    <property type="match status" value="1"/>
</dbReference>
<protein>
    <recommendedName>
        <fullName evidence="5">Ribosome maturation factor RimM</fullName>
    </recommendedName>
</protein>
<proteinExistence type="inferred from homology"/>
<name>A0ABV5ZM85_9BACT</name>
<comment type="domain">
    <text evidence="5">The PRC barrel domain binds ribosomal protein uS19.</text>
</comment>
<dbReference type="InterPro" id="IPR011961">
    <property type="entry name" value="RimM"/>
</dbReference>
<dbReference type="PANTHER" id="PTHR33692">
    <property type="entry name" value="RIBOSOME MATURATION FACTOR RIMM"/>
    <property type="match status" value="1"/>
</dbReference>
<comment type="similarity">
    <text evidence="5">Belongs to the RimM family.</text>
</comment>
<keyword evidence="2 5" id="KW-0690">Ribosome biogenesis</keyword>
<keyword evidence="9" id="KW-1185">Reference proteome</keyword>
<dbReference type="Gene3D" id="2.40.30.60">
    <property type="entry name" value="RimM"/>
    <property type="match status" value="1"/>
</dbReference>
<dbReference type="InterPro" id="IPR011033">
    <property type="entry name" value="PRC_barrel-like_sf"/>
</dbReference>
<dbReference type="HAMAP" id="MF_00014">
    <property type="entry name" value="Ribosome_mat_RimM"/>
    <property type="match status" value="1"/>
</dbReference>
<feature type="domain" description="Ribosome maturation factor RimM PRC barrel" evidence="7">
    <location>
        <begin position="101"/>
        <end position="170"/>
    </location>
</feature>
<evidence type="ECO:0000256" key="1">
    <source>
        <dbReference type="ARBA" id="ARBA00022490"/>
    </source>
</evidence>
<evidence type="ECO:0000256" key="4">
    <source>
        <dbReference type="ARBA" id="ARBA00023186"/>
    </source>
</evidence>
<accession>A0ABV5ZM85</accession>
<dbReference type="InterPro" id="IPR002676">
    <property type="entry name" value="RimM_N"/>
</dbReference>
<dbReference type="Proteomes" id="UP001589688">
    <property type="component" value="Unassembled WGS sequence"/>
</dbReference>
<evidence type="ECO:0000313" key="9">
    <source>
        <dbReference type="Proteomes" id="UP001589688"/>
    </source>
</evidence>
<comment type="subunit">
    <text evidence="5">Binds ribosomal protein uS19.</text>
</comment>
<comment type="caution">
    <text evidence="8">The sequence shown here is derived from an EMBL/GenBank/DDBJ whole genome shotgun (WGS) entry which is preliminary data.</text>
</comment>
<evidence type="ECO:0000313" key="8">
    <source>
        <dbReference type="EMBL" id="MFB9898501.1"/>
    </source>
</evidence>
<dbReference type="RefSeq" id="WP_027951766.1">
    <property type="nucleotide sequence ID" value="NZ_JADU01000007.1"/>
</dbReference>
<sequence>MIRQEEVYRIGRLGKPHGVKGELSFQFSDDVFDRVDADFLVLEIDGILVPFFMEAYRFRSSEVALVKFADVDTEEQARELTGCSVYFPREHAEADTENASWAEIIGYCVVDAGTGKTVGRIADVDTSTVNTLFAVQTDAGGECLIPASDELVTGVDKAARTLTMTIPDGLLSLD</sequence>
<evidence type="ECO:0000256" key="5">
    <source>
        <dbReference type="HAMAP-Rule" id="MF_00014"/>
    </source>
</evidence>
<comment type="function">
    <text evidence="5">An accessory protein needed during the final step in the assembly of 30S ribosomal subunit, possibly for assembly of the head region. Essential for efficient processing of 16S rRNA. May be needed both before and after RbfA during the maturation of 16S rRNA. It has affinity for free ribosomal 30S subunits but not for 70S ribosomes.</text>
</comment>
<dbReference type="SUPFAM" id="SSF50447">
    <property type="entry name" value="Translation proteins"/>
    <property type="match status" value="1"/>
</dbReference>
<dbReference type="SUPFAM" id="SSF50346">
    <property type="entry name" value="PRC-barrel domain"/>
    <property type="match status" value="1"/>
</dbReference>
<dbReference type="PANTHER" id="PTHR33692:SF1">
    <property type="entry name" value="RIBOSOME MATURATION FACTOR RIMM"/>
    <property type="match status" value="1"/>
</dbReference>
<keyword evidence="4 5" id="KW-0143">Chaperone</keyword>
<dbReference type="NCBIfam" id="TIGR02273">
    <property type="entry name" value="16S_RimM"/>
    <property type="match status" value="1"/>
</dbReference>
<feature type="domain" description="RimM N-terminal" evidence="6">
    <location>
        <begin position="10"/>
        <end position="90"/>
    </location>
</feature>
<dbReference type="Pfam" id="PF01782">
    <property type="entry name" value="RimM"/>
    <property type="match status" value="1"/>
</dbReference>